<dbReference type="EMBL" id="SSTD01011206">
    <property type="protein sequence ID" value="TYK09952.1"/>
    <property type="molecule type" value="Genomic_DNA"/>
</dbReference>
<feature type="compositionally biased region" description="Basic and acidic residues" evidence="6">
    <location>
        <begin position="243"/>
        <end position="282"/>
    </location>
</feature>
<dbReference type="AlphaFoldDB" id="A0A5D3CF67"/>
<evidence type="ECO:0000256" key="4">
    <source>
        <dbReference type="PROSITE-ProRule" id="PRU00285"/>
    </source>
</evidence>
<dbReference type="Proteomes" id="UP000321947">
    <property type="component" value="Unassembled WGS sequence"/>
</dbReference>
<feature type="region of interest" description="Disordered" evidence="6">
    <location>
        <begin position="100"/>
        <end position="309"/>
    </location>
</feature>
<organism evidence="8 9">
    <name type="scientific">Cucumis melo var. makuwa</name>
    <name type="common">Oriental melon</name>
    <dbReference type="NCBI Taxonomy" id="1194695"/>
    <lineage>
        <taxon>Eukaryota</taxon>
        <taxon>Viridiplantae</taxon>
        <taxon>Streptophyta</taxon>
        <taxon>Embryophyta</taxon>
        <taxon>Tracheophyta</taxon>
        <taxon>Spermatophyta</taxon>
        <taxon>Magnoliopsida</taxon>
        <taxon>eudicotyledons</taxon>
        <taxon>Gunneridae</taxon>
        <taxon>Pentapetalae</taxon>
        <taxon>rosids</taxon>
        <taxon>fabids</taxon>
        <taxon>Cucurbitales</taxon>
        <taxon>Cucurbitaceae</taxon>
        <taxon>Benincaseae</taxon>
        <taxon>Cucumis</taxon>
    </lineage>
</organism>
<dbReference type="Pfam" id="PF00011">
    <property type="entry name" value="HSP20"/>
    <property type="match status" value="1"/>
</dbReference>
<comment type="subcellular location">
    <subcellularLocation>
        <location evidence="1">Cell membrane</location>
        <topology evidence="1">Single-pass membrane protein</topology>
    </subcellularLocation>
</comment>
<gene>
    <name evidence="8" type="ORF">E5676_scaffold16G00810</name>
</gene>
<dbReference type="InterPro" id="IPR002068">
    <property type="entry name" value="A-crystallin/Hsp20_dom"/>
</dbReference>
<evidence type="ECO:0000256" key="1">
    <source>
        <dbReference type="ARBA" id="ARBA00004162"/>
    </source>
</evidence>
<dbReference type="InterPro" id="IPR008978">
    <property type="entry name" value="HSP20-like_chaperone"/>
</dbReference>
<evidence type="ECO:0000256" key="6">
    <source>
        <dbReference type="SAM" id="MobiDB-lite"/>
    </source>
</evidence>
<feature type="compositionally biased region" description="Polar residues" evidence="6">
    <location>
        <begin position="200"/>
        <end position="215"/>
    </location>
</feature>
<evidence type="ECO:0000313" key="9">
    <source>
        <dbReference type="Proteomes" id="UP000321947"/>
    </source>
</evidence>
<proteinExistence type="inferred from homology"/>
<keyword evidence="2" id="KW-0472">Membrane</keyword>
<keyword evidence="3" id="KW-0611">Plant defense</keyword>
<protein>
    <submittedName>
        <fullName evidence="8">Inactive protein RESTRICTED TEV MOVEMENT 2-like</fullName>
    </submittedName>
</protein>
<accession>A0A5D3CF67</accession>
<name>A0A5D3CF67_CUCMM</name>
<dbReference type="SUPFAM" id="SSF49764">
    <property type="entry name" value="HSP20-like chaperones"/>
    <property type="match status" value="1"/>
</dbReference>
<comment type="similarity">
    <text evidence="4 5">Belongs to the small heat shock protein (HSP20) family.</text>
</comment>
<dbReference type="GO" id="GO:0006952">
    <property type="term" value="P:defense response"/>
    <property type="evidence" value="ECO:0007669"/>
    <property type="project" value="UniProtKB-KW"/>
</dbReference>
<dbReference type="GO" id="GO:0034605">
    <property type="term" value="P:cellular response to heat"/>
    <property type="evidence" value="ECO:0007669"/>
    <property type="project" value="TreeGrafter"/>
</dbReference>
<dbReference type="PROSITE" id="PS01031">
    <property type="entry name" value="SHSP"/>
    <property type="match status" value="1"/>
</dbReference>
<evidence type="ECO:0000256" key="5">
    <source>
        <dbReference type="RuleBase" id="RU003616"/>
    </source>
</evidence>
<evidence type="ECO:0000256" key="3">
    <source>
        <dbReference type="ARBA" id="ARBA00022821"/>
    </source>
</evidence>
<sequence length="358" mass="39568">MDPSSSAKNFQEFEPRYDWVHHPDSHVLVVRLSGFRSNQLKVQVTSTGKLRISGERKIGNGKWLRFEKEIDIPADADTDKISAKLEEGILYVKQPKKLSATSSNIPPVQQPKPKPQSQPPPAATKPTADPPTVRPSAPKSQNERSEPPKPAATEPTFAPPTVGPKAPESQNERADIPSIDARKTNYINYAPRPTVGPNAPKSQNDRPQSQASGKQIPTPPKPEEATGAPAETSSMGSGQPVEDLAKNEKTEEKGKAHTKLQDAVEKTREEGKEEEGGSKMAEEEKEEVGEEKRRRMKRRSEEMGEESGRLRRRRGYKQVIDGVVKELRTNMVTLALGVAVFAILYLNLSKNGHIEEEL</sequence>
<feature type="compositionally biased region" description="Pro residues" evidence="6">
    <location>
        <begin position="108"/>
        <end position="133"/>
    </location>
</feature>
<reference evidence="8 9" key="1">
    <citation type="submission" date="2019-08" db="EMBL/GenBank/DDBJ databases">
        <title>Draft genome sequences of two oriental melons (Cucumis melo L. var makuwa).</title>
        <authorList>
            <person name="Kwon S.-Y."/>
        </authorList>
    </citation>
    <scope>NUCLEOTIDE SEQUENCE [LARGE SCALE GENOMIC DNA]</scope>
    <source>
        <strain evidence="9">cv. Chang Bougi</strain>
        <tissue evidence="8">Leaf</tissue>
    </source>
</reference>
<dbReference type="PRINTS" id="PR01217">
    <property type="entry name" value="PRICHEXTENSN"/>
</dbReference>
<dbReference type="Gene3D" id="2.60.40.790">
    <property type="match status" value="1"/>
</dbReference>
<evidence type="ECO:0000313" key="8">
    <source>
        <dbReference type="EMBL" id="TYK09952.1"/>
    </source>
</evidence>
<feature type="domain" description="SHSP" evidence="7">
    <location>
        <begin position="8"/>
        <end position="111"/>
    </location>
</feature>
<evidence type="ECO:0000259" key="7">
    <source>
        <dbReference type="PROSITE" id="PS01031"/>
    </source>
</evidence>
<dbReference type="PANTHER" id="PTHR43670">
    <property type="entry name" value="HEAT SHOCK PROTEIN 26"/>
    <property type="match status" value="1"/>
</dbReference>
<dbReference type="GO" id="GO:0005886">
    <property type="term" value="C:plasma membrane"/>
    <property type="evidence" value="ECO:0007669"/>
    <property type="project" value="UniProtKB-SubCell"/>
</dbReference>
<feature type="compositionally biased region" description="Basic and acidic residues" evidence="6">
    <location>
        <begin position="170"/>
        <end position="183"/>
    </location>
</feature>
<comment type="caution">
    <text evidence="8">The sequence shown here is derived from an EMBL/GenBank/DDBJ whole genome shotgun (WGS) entry which is preliminary data.</text>
</comment>
<keyword evidence="2" id="KW-1003">Cell membrane</keyword>
<evidence type="ECO:0000256" key="2">
    <source>
        <dbReference type="ARBA" id="ARBA00022475"/>
    </source>
</evidence>
<dbReference type="PANTHER" id="PTHR43670:SF129">
    <property type="entry name" value="HSP20_ALPHA CRYSTALLIN FAMILY PROTEIN, EXPRESSED"/>
    <property type="match status" value="1"/>
</dbReference>
<feature type="compositionally biased region" description="Basic and acidic residues" evidence="6">
    <location>
        <begin position="299"/>
        <end position="309"/>
    </location>
</feature>